<sequence>MSSTEWDMPRCEIRPNVWSLFEHNYTSMDVARRKLSLSFRVKNIVSSASSRTSAFSFTTVEDLFHRPDQ</sequence>
<dbReference type="AlphaFoldDB" id="A0A4Q9MR21"/>
<protein>
    <submittedName>
        <fullName evidence="1">Uncharacterized protein</fullName>
    </submittedName>
</protein>
<accession>A0A4Q9MR21</accession>
<evidence type="ECO:0000313" key="1">
    <source>
        <dbReference type="EMBL" id="TBU29647.1"/>
    </source>
</evidence>
<dbReference type="Proteomes" id="UP000292957">
    <property type="component" value="Unassembled WGS sequence"/>
</dbReference>
<reference evidence="1" key="1">
    <citation type="submission" date="2019-01" db="EMBL/GenBank/DDBJ databases">
        <title>Draft genome sequences of three monokaryotic isolates of the white-rot basidiomycete fungus Dichomitus squalens.</title>
        <authorList>
            <consortium name="DOE Joint Genome Institute"/>
            <person name="Lopez S.C."/>
            <person name="Andreopoulos B."/>
            <person name="Pangilinan J."/>
            <person name="Lipzen A."/>
            <person name="Riley R."/>
            <person name="Ahrendt S."/>
            <person name="Ng V."/>
            <person name="Barry K."/>
            <person name="Daum C."/>
            <person name="Grigoriev I.V."/>
            <person name="Hilden K.S."/>
            <person name="Makela M.R."/>
            <person name="de Vries R.P."/>
        </authorList>
    </citation>
    <scope>NUCLEOTIDE SEQUENCE [LARGE SCALE GENOMIC DNA]</scope>
    <source>
        <strain evidence="1">OM18370.1</strain>
    </source>
</reference>
<name>A0A4Q9MR21_9APHY</name>
<organism evidence="1">
    <name type="scientific">Dichomitus squalens</name>
    <dbReference type="NCBI Taxonomy" id="114155"/>
    <lineage>
        <taxon>Eukaryota</taxon>
        <taxon>Fungi</taxon>
        <taxon>Dikarya</taxon>
        <taxon>Basidiomycota</taxon>
        <taxon>Agaricomycotina</taxon>
        <taxon>Agaricomycetes</taxon>
        <taxon>Polyporales</taxon>
        <taxon>Polyporaceae</taxon>
        <taxon>Dichomitus</taxon>
    </lineage>
</organism>
<proteinExistence type="predicted"/>
<gene>
    <name evidence="1" type="ORF">BD311DRAFT_258082</name>
</gene>
<dbReference type="EMBL" id="ML143411">
    <property type="protein sequence ID" value="TBU29647.1"/>
    <property type="molecule type" value="Genomic_DNA"/>
</dbReference>